<dbReference type="SUPFAM" id="SSF53822">
    <property type="entry name" value="Periplasmic binding protein-like I"/>
    <property type="match status" value="1"/>
</dbReference>
<dbReference type="SMART" id="SM00354">
    <property type="entry name" value="HTH_LACI"/>
    <property type="match status" value="1"/>
</dbReference>
<name>A0A844G854_9BACT</name>
<dbReference type="InterPro" id="IPR028082">
    <property type="entry name" value="Peripla_BP_I"/>
</dbReference>
<dbReference type="AlphaFoldDB" id="A0A844G854"/>
<keyword evidence="2" id="KW-0805">Transcription regulation</keyword>
<dbReference type="GO" id="GO:0000976">
    <property type="term" value="F:transcription cis-regulatory region binding"/>
    <property type="evidence" value="ECO:0007669"/>
    <property type="project" value="TreeGrafter"/>
</dbReference>
<dbReference type="CDD" id="cd01392">
    <property type="entry name" value="HTH_LacI"/>
    <property type="match status" value="1"/>
</dbReference>
<keyword evidence="4" id="KW-0804">Transcription</keyword>
<dbReference type="CDD" id="cd06267">
    <property type="entry name" value="PBP1_LacI_sugar_binding-like"/>
    <property type="match status" value="1"/>
</dbReference>
<dbReference type="PROSITE" id="PS50932">
    <property type="entry name" value="HTH_LACI_2"/>
    <property type="match status" value="1"/>
</dbReference>
<evidence type="ECO:0000256" key="3">
    <source>
        <dbReference type="ARBA" id="ARBA00023125"/>
    </source>
</evidence>
<evidence type="ECO:0000256" key="4">
    <source>
        <dbReference type="ARBA" id="ARBA00023163"/>
    </source>
</evidence>
<dbReference type="GO" id="GO:0003700">
    <property type="term" value="F:DNA-binding transcription factor activity"/>
    <property type="evidence" value="ECO:0007669"/>
    <property type="project" value="TreeGrafter"/>
</dbReference>
<dbReference type="Gene3D" id="3.40.50.2300">
    <property type="match status" value="2"/>
</dbReference>
<protein>
    <submittedName>
        <fullName evidence="6">LacI family transcriptional regulator</fullName>
    </submittedName>
</protein>
<organism evidence="6 7">
    <name type="scientific">Victivallis lenta</name>
    <dbReference type="NCBI Taxonomy" id="2606640"/>
    <lineage>
        <taxon>Bacteria</taxon>
        <taxon>Pseudomonadati</taxon>
        <taxon>Lentisphaerota</taxon>
        <taxon>Lentisphaeria</taxon>
        <taxon>Victivallales</taxon>
        <taxon>Victivallaceae</taxon>
        <taxon>Victivallis</taxon>
    </lineage>
</organism>
<evidence type="ECO:0000259" key="5">
    <source>
        <dbReference type="PROSITE" id="PS50932"/>
    </source>
</evidence>
<dbReference type="PANTHER" id="PTHR30146:SF148">
    <property type="entry name" value="HTH-TYPE TRANSCRIPTIONAL REPRESSOR PURR-RELATED"/>
    <property type="match status" value="1"/>
</dbReference>
<dbReference type="SUPFAM" id="SSF47413">
    <property type="entry name" value="lambda repressor-like DNA-binding domains"/>
    <property type="match status" value="1"/>
</dbReference>
<keyword evidence="3" id="KW-0238">DNA-binding</keyword>
<keyword evidence="7" id="KW-1185">Reference proteome</keyword>
<evidence type="ECO:0000256" key="2">
    <source>
        <dbReference type="ARBA" id="ARBA00023015"/>
    </source>
</evidence>
<dbReference type="InterPro" id="IPR046335">
    <property type="entry name" value="LacI/GalR-like_sensor"/>
</dbReference>
<evidence type="ECO:0000313" key="7">
    <source>
        <dbReference type="Proteomes" id="UP000435649"/>
    </source>
</evidence>
<keyword evidence="1" id="KW-0678">Repressor</keyword>
<dbReference type="Pfam" id="PF13377">
    <property type="entry name" value="Peripla_BP_3"/>
    <property type="match status" value="1"/>
</dbReference>
<feature type="domain" description="HTH lacI-type" evidence="5">
    <location>
        <begin position="9"/>
        <end position="60"/>
    </location>
</feature>
<dbReference type="Gene3D" id="1.10.260.40">
    <property type="entry name" value="lambda repressor-like DNA-binding domains"/>
    <property type="match status" value="1"/>
</dbReference>
<dbReference type="EMBL" id="VUNS01000029">
    <property type="protein sequence ID" value="MST99124.1"/>
    <property type="molecule type" value="Genomic_DNA"/>
</dbReference>
<dbReference type="PANTHER" id="PTHR30146">
    <property type="entry name" value="LACI-RELATED TRANSCRIPTIONAL REPRESSOR"/>
    <property type="match status" value="1"/>
</dbReference>
<dbReference type="Pfam" id="PF00356">
    <property type="entry name" value="LacI"/>
    <property type="match status" value="1"/>
</dbReference>
<accession>A0A844G854</accession>
<evidence type="ECO:0000313" key="6">
    <source>
        <dbReference type="EMBL" id="MST99124.1"/>
    </source>
</evidence>
<comment type="caution">
    <text evidence="6">The sequence shown here is derived from an EMBL/GenBank/DDBJ whole genome shotgun (WGS) entry which is preliminary data.</text>
</comment>
<evidence type="ECO:0000256" key="1">
    <source>
        <dbReference type="ARBA" id="ARBA00022491"/>
    </source>
</evidence>
<reference evidence="6 7" key="1">
    <citation type="submission" date="2019-08" db="EMBL/GenBank/DDBJ databases">
        <title>In-depth cultivation of the pig gut microbiome towards novel bacterial diversity and tailored functional studies.</title>
        <authorList>
            <person name="Wylensek D."/>
            <person name="Hitch T.C.A."/>
            <person name="Clavel T."/>
        </authorList>
    </citation>
    <scope>NUCLEOTIDE SEQUENCE [LARGE SCALE GENOMIC DNA]</scope>
    <source>
        <strain evidence="6 7">BBE-744-WT-12</strain>
    </source>
</reference>
<dbReference type="Proteomes" id="UP000435649">
    <property type="component" value="Unassembled WGS sequence"/>
</dbReference>
<dbReference type="InterPro" id="IPR000843">
    <property type="entry name" value="HTH_LacI"/>
</dbReference>
<gene>
    <name evidence="6" type="ORF">FYJ85_18990</name>
</gene>
<dbReference type="InterPro" id="IPR010982">
    <property type="entry name" value="Lambda_DNA-bd_dom_sf"/>
</dbReference>
<sequence>MTVLQRTFLKDLAEAAGVSVSQASRALNGKAEVAPEVRQRIHELARKMNYRNLSHQHTVTLAVLISWMDHFTASLFNALSREAERNGIRLAVISPQHLSMLDEWLFDGVILISGRILIPDWHERCRLPLVAVNSRGNLLDRIPGVFSDGGFSQAMEYLISRGHRRIAVVNPGADIPTRDGKRGEKAFRSVAGKWGLEDEARYLFYRDWADLEARLCRLLDEHYTAFLDVSCDNGPRLLDFLRDRGKQVPADVSLITYDNREVSAYLEPPLTTLAYDFPEMARSAIELMRRRLKDGSGLNSVRLLTKLTVRGSTGPAPSR</sequence>
<proteinExistence type="predicted"/>